<sequence length="225" mass="25533">MAIRGSRNHELGRGVVALSRTAMQRKRSAWRHRAKAAKKPEKKERAPCKLKSEPRFYRCDDVKRPLRSRKKNIKPTRLRPSITPGTVLILIAGRRFKGKRVVFLKQLDSGLLLVTGPYAVNGVPLRRVNQVYVIATSLKVDVSAADCSEINDSFFARASAPKKEDSERFFATEQVKSQISDEKKETQKKIDGSLIKAIGGVSHLKGYLRSRFTLKRGQYPHEMKF</sequence>
<dbReference type="PROSITE" id="PS01170">
    <property type="entry name" value="RIBOSOMAL_L6E"/>
    <property type="match status" value="1"/>
</dbReference>
<dbReference type="InterPro" id="IPR049633">
    <property type="entry name" value="Ribosomal_eL6_CS"/>
</dbReference>
<evidence type="ECO:0000256" key="1">
    <source>
        <dbReference type="ARBA" id="ARBA00010592"/>
    </source>
</evidence>
<evidence type="ECO:0000313" key="6">
    <source>
        <dbReference type="EMBL" id="LAB70882.1"/>
    </source>
</evidence>
<evidence type="ECO:0000256" key="2">
    <source>
        <dbReference type="ARBA" id="ARBA00022980"/>
    </source>
</evidence>
<reference evidence="7" key="1">
    <citation type="submission" date="2017-11" db="EMBL/GenBank/DDBJ databases">
        <title>The sensing device of the deep-sea amphipod.</title>
        <authorList>
            <person name="Kobayashi H."/>
            <person name="Nagahama T."/>
            <person name="Arai W."/>
            <person name="Sasagawa Y."/>
            <person name="Umeda M."/>
            <person name="Hayashi T."/>
            <person name="Nikaido I."/>
            <person name="Watanabe H."/>
            <person name="Oguri K."/>
            <person name="Kitazato H."/>
            <person name="Fujioka K."/>
            <person name="Kido Y."/>
            <person name="Takami H."/>
        </authorList>
    </citation>
    <scope>NUCLEOTIDE SEQUENCE</scope>
    <source>
        <tissue evidence="7">Whole body</tissue>
    </source>
</reference>
<name>A0A2P2IA42_9CRUS</name>
<dbReference type="GO" id="GO:0003723">
    <property type="term" value="F:RNA binding"/>
    <property type="evidence" value="ECO:0007669"/>
    <property type="project" value="TreeGrafter"/>
</dbReference>
<dbReference type="InterPro" id="IPR008991">
    <property type="entry name" value="Translation_prot_SH3-like_sf"/>
</dbReference>
<keyword evidence="3 5" id="KW-0687">Ribonucleoprotein</keyword>
<dbReference type="EMBL" id="IACT01005974">
    <property type="protein sequence ID" value="LAC25116.1"/>
    <property type="molecule type" value="mRNA"/>
</dbReference>
<dbReference type="EMBL" id="IACF01005296">
    <property type="protein sequence ID" value="LAB70882.1"/>
    <property type="molecule type" value="mRNA"/>
</dbReference>
<proteinExistence type="evidence at transcript level"/>
<dbReference type="GO" id="GO:0003735">
    <property type="term" value="F:structural constituent of ribosome"/>
    <property type="evidence" value="ECO:0007669"/>
    <property type="project" value="InterPro"/>
</dbReference>
<dbReference type="GO" id="GO:0022625">
    <property type="term" value="C:cytosolic large ribosomal subunit"/>
    <property type="evidence" value="ECO:0007669"/>
    <property type="project" value="TreeGrafter"/>
</dbReference>
<accession>A0A2P2IA42</accession>
<evidence type="ECO:0000313" key="7">
    <source>
        <dbReference type="EMBL" id="LAC25116.1"/>
    </source>
</evidence>
<keyword evidence="2 5" id="KW-0689">Ribosomal protein</keyword>
<dbReference type="PANTHER" id="PTHR10715">
    <property type="entry name" value="60S RIBOSOMAL PROTEIN L6"/>
    <property type="match status" value="1"/>
</dbReference>
<dbReference type="InterPro" id="IPR041997">
    <property type="entry name" value="Ribosomal_eL6_KOW"/>
</dbReference>
<dbReference type="GO" id="GO:0002181">
    <property type="term" value="P:cytoplasmic translation"/>
    <property type="evidence" value="ECO:0007669"/>
    <property type="project" value="TreeGrafter"/>
</dbReference>
<protein>
    <recommendedName>
        <fullName evidence="5">60S ribosomal protein L6</fullName>
    </recommendedName>
</protein>
<evidence type="ECO:0000256" key="5">
    <source>
        <dbReference type="RuleBase" id="RU000662"/>
    </source>
</evidence>
<evidence type="ECO:0000256" key="4">
    <source>
        <dbReference type="ARBA" id="ARBA00046388"/>
    </source>
</evidence>
<dbReference type="FunFam" id="2.30.30.30:FF:000014">
    <property type="entry name" value="60S ribosomal protein L6"/>
    <property type="match status" value="1"/>
</dbReference>
<reference evidence="6" key="2">
    <citation type="journal article" date="2018" name="Biosci. Biotechnol. Biochem.">
        <title>Polysaccharide hydrolase of the hadal zone amphipods Hirondellea gigas.</title>
        <authorList>
            <person name="Kobayashi H."/>
            <person name="Nagahama T."/>
            <person name="Arai W."/>
            <person name="Sasagawa Y."/>
            <person name="Umeda M."/>
            <person name="Hayashi T."/>
            <person name="Nikaido I."/>
            <person name="Watanabe H."/>
            <person name="Oguri K."/>
            <person name="Kitazato H."/>
            <person name="Fujioka K."/>
            <person name="Kido Y."/>
            <person name="Takami H."/>
        </authorList>
    </citation>
    <scope>NUCLEOTIDE SEQUENCE</scope>
    <source>
        <tissue evidence="6">Whole body</tissue>
    </source>
</reference>
<evidence type="ECO:0000256" key="3">
    <source>
        <dbReference type="ARBA" id="ARBA00023274"/>
    </source>
</evidence>
<dbReference type="PANTHER" id="PTHR10715:SF0">
    <property type="entry name" value="LARGE RIBOSOMAL SUBUNIT PROTEIN EL6"/>
    <property type="match status" value="1"/>
</dbReference>
<dbReference type="CDD" id="cd13156">
    <property type="entry name" value="KOW_RPL6"/>
    <property type="match status" value="1"/>
</dbReference>
<organism evidence="6">
    <name type="scientific">Hirondellea gigas</name>
    <dbReference type="NCBI Taxonomy" id="1518452"/>
    <lineage>
        <taxon>Eukaryota</taxon>
        <taxon>Metazoa</taxon>
        <taxon>Ecdysozoa</taxon>
        <taxon>Arthropoda</taxon>
        <taxon>Crustacea</taxon>
        <taxon>Multicrustacea</taxon>
        <taxon>Malacostraca</taxon>
        <taxon>Eumalacostraca</taxon>
        <taxon>Peracarida</taxon>
        <taxon>Amphipoda</taxon>
        <taxon>Amphilochidea</taxon>
        <taxon>Lysianassida</taxon>
        <taxon>Lysianassidira</taxon>
        <taxon>Lysianassoidea</taxon>
        <taxon>Lysianassidae</taxon>
        <taxon>Hirondellea</taxon>
    </lineage>
</organism>
<dbReference type="AlphaFoldDB" id="A0A2P2IA42"/>
<comment type="similarity">
    <text evidence="1 5">Belongs to the eukaryotic ribosomal protein eL6 family.</text>
</comment>
<dbReference type="Gene3D" id="2.30.30.30">
    <property type="match status" value="1"/>
</dbReference>
<dbReference type="InterPro" id="IPR014722">
    <property type="entry name" value="Rib_uL2_dom2"/>
</dbReference>
<dbReference type="GO" id="GO:0000027">
    <property type="term" value="P:ribosomal large subunit assembly"/>
    <property type="evidence" value="ECO:0007669"/>
    <property type="project" value="TreeGrafter"/>
</dbReference>
<dbReference type="InterPro" id="IPR000915">
    <property type="entry name" value="60S_ribosomal_eL6"/>
</dbReference>
<dbReference type="SUPFAM" id="SSF50104">
    <property type="entry name" value="Translation proteins SH3-like domain"/>
    <property type="match status" value="1"/>
</dbReference>
<dbReference type="Pfam" id="PF01159">
    <property type="entry name" value="Ribosomal_L6e"/>
    <property type="match status" value="1"/>
</dbReference>
<comment type="subunit">
    <text evidence="4">Component of the large ribosomal subunit. May bind IPO9 with low affinity.</text>
</comment>